<dbReference type="Proteomes" id="UP001634394">
    <property type="component" value="Unassembled WGS sequence"/>
</dbReference>
<dbReference type="PANTHER" id="PTHR45128">
    <property type="entry name" value="METHYLTRANSFERASE TYPE 11"/>
    <property type="match status" value="1"/>
</dbReference>
<evidence type="ECO:0000259" key="2">
    <source>
        <dbReference type="Pfam" id="PF21320"/>
    </source>
</evidence>
<name>A0ABD3X0N1_SINWO</name>
<evidence type="ECO:0008006" key="5">
    <source>
        <dbReference type="Google" id="ProtNLM"/>
    </source>
</evidence>
<evidence type="ECO:0000259" key="1">
    <source>
        <dbReference type="Pfam" id="PF13847"/>
    </source>
</evidence>
<gene>
    <name evidence="3" type="ORF">ACJMK2_030751</name>
</gene>
<feature type="domain" description="Methyltransferase" evidence="1">
    <location>
        <begin position="164"/>
        <end position="287"/>
    </location>
</feature>
<dbReference type="InterPro" id="IPR053173">
    <property type="entry name" value="SAM-binding_MTase"/>
</dbReference>
<keyword evidence="4" id="KW-1185">Reference proteome</keyword>
<dbReference type="Gene3D" id="3.40.50.150">
    <property type="entry name" value="Vaccinia Virus protein VP39"/>
    <property type="match status" value="1"/>
</dbReference>
<dbReference type="AlphaFoldDB" id="A0ABD3X0N1"/>
<dbReference type="InterPro" id="IPR048711">
    <property type="entry name" value="WHD_Rv2258c"/>
</dbReference>
<dbReference type="Pfam" id="PF13847">
    <property type="entry name" value="Methyltransf_31"/>
    <property type="match status" value="1"/>
</dbReference>
<dbReference type="SUPFAM" id="SSF53335">
    <property type="entry name" value="S-adenosyl-L-methionine-dependent methyltransferases"/>
    <property type="match status" value="1"/>
</dbReference>
<dbReference type="InterPro" id="IPR029063">
    <property type="entry name" value="SAM-dependent_MTases_sf"/>
</dbReference>
<proteinExistence type="predicted"/>
<dbReference type="CDD" id="cd02440">
    <property type="entry name" value="AdoMet_MTases"/>
    <property type="match status" value="1"/>
</dbReference>
<accession>A0ABD3X0N1</accession>
<evidence type="ECO:0000313" key="3">
    <source>
        <dbReference type="EMBL" id="KAL3878395.1"/>
    </source>
</evidence>
<sequence>METTAEFDAYLGGIVSSCFTTLAIALGKETGLIDFLCAADFPLTIEQISEGTRLKKRYVQEWLGAMVSARLVQLDVESNKFFVQPNHRQSLRVRGAFAQGIGPWCKRIDLVKSCFQQDGPHGFEYSEEPSWFDWFDSYRSVTCDDIVEQEIIPFLGSALKEKLESGIRVVDIGSGTGNYTIALAKIYPKSTFVGVEYAEVGVRKAEERAKQEGLQNVTFQKGDAHNLPDSWTEMFDWVFIYDVLHDIADPHKAIREVRRIMKHDSVFSLVEIGVHSDLSHNVGDKTAAMYYSASMFVCLPSSLSLEPHKGYGACWGKEACEKAVIEGGLRVINKTTIAGTKILFVCAK</sequence>
<protein>
    <recommendedName>
        <fullName evidence="5">Methyltransferase domain-containing protein</fullName>
    </recommendedName>
</protein>
<comment type="caution">
    <text evidence="3">The sequence shown here is derived from an EMBL/GenBank/DDBJ whole genome shotgun (WGS) entry which is preliminary data.</text>
</comment>
<dbReference type="EMBL" id="JBJQND010000004">
    <property type="protein sequence ID" value="KAL3878395.1"/>
    <property type="molecule type" value="Genomic_DNA"/>
</dbReference>
<feature type="domain" description="S-adenosylmethionine-dependent methyltransferase Rv2258c-like winged HTH" evidence="2">
    <location>
        <begin position="20"/>
        <end position="90"/>
    </location>
</feature>
<dbReference type="Pfam" id="PF21320">
    <property type="entry name" value="WHD_Rv2258c"/>
    <property type="match status" value="1"/>
</dbReference>
<dbReference type="InterPro" id="IPR025714">
    <property type="entry name" value="Methyltranfer_dom"/>
</dbReference>
<organism evidence="3 4">
    <name type="scientific">Sinanodonta woodiana</name>
    <name type="common">Chinese pond mussel</name>
    <name type="synonym">Anodonta woodiana</name>
    <dbReference type="NCBI Taxonomy" id="1069815"/>
    <lineage>
        <taxon>Eukaryota</taxon>
        <taxon>Metazoa</taxon>
        <taxon>Spiralia</taxon>
        <taxon>Lophotrochozoa</taxon>
        <taxon>Mollusca</taxon>
        <taxon>Bivalvia</taxon>
        <taxon>Autobranchia</taxon>
        <taxon>Heteroconchia</taxon>
        <taxon>Palaeoheterodonta</taxon>
        <taxon>Unionida</taxon>
        <taxon>Unionoidea</taxon>
        <taxon>Unionidae</taxon>
        <taxon>Unioninae</taxon>
        <taxon>Sinanodonta</taxon>
    </lineage>
</organism>
<evidence type="ECO:0000313" key="4">
    <source>
        <dbReference type="Proteomes" id="UP001634394"/>
    </source>
</evidence>
<reference evidence="3 4" key="1">
    <citation type="submission" date="2024-11" db="EMBL/GenBank/DDBJ databases">
        <title>Chromosome-level genome assembly of the freshwater bivalve Anodonta woodiana.</title>
        <authorList>
            <person name="Chen X."/>
        </authorList>
    </citation>
    <scope>NUCLEOTIDE SEQUENCE [LARGE SCALE GENOMIC DNA]</scope>
    <source>
        <strain evidence="3">MN2024</strain>
        <tissue evidence="3">Gills</tissue>
    </source>
</reference>
<dbReference type="PANTHER" id="PTHR45128:SF1">
    <property type="entry name" value="S-ADENOSYLMETHIONINE-DEPENDENT METHYLTRANSFERASE RV2258C"/>
    <property type="match status" value="1"/>
</dbReference>